<keyword evidence="3" id="KW-1185">Reference proteome</keyword>
<dbReference type="Proteomes" id="UP000000759">
    <property type="component" value="Chromosome 1"/>
</dbReference>
<evidence type="ECO:0000313" key="2">
    <source>
        <dbReference type="EMBL" id="EEC51769.1"/>
    </source>
</evidence>
<dbReference type="RefSeq" id="XP_002177306.1">
    <property type="nucleotide sequence ID" value="XM_002177270.1"/>
</dbReference>
<evidence type="ECO:0008006" key="4">
    <source>
        <dbReference type="Google" id="ProtNLM"/>
    </source>
</evidence>
<feature type="compositionally biased region" description="Basic and acidic residues" evidence="1">
    <location>
        <begin position="94"/>
        <end position="111"/>
    </location>
</feature>
<dbReference type="AlphaFoldDB" id="B7FQ05"/>
<dbReference type="EMBL" id="CM000605">
    <property type="protein sequence ID" value="EEC51769.1"/>
    <property type="molecule type" value="Genomic_DNA"/>
</dbReference>
<dbReference type="KEGG" id="pti:PHATRDRAFT_32027"/>
<reference evidence="2 3" key="1">
    <citation type="journal article" date="2008" name="Nature">
        <title>The Phaeodactylum genome reveals the evolutionary history of diatom genomes.</title>
        <authorList>
            <person name="Bowler C."/>
            <person name="Allen A.E."/>
            <person name="Badger J.H."/>
            <person name="Grimwood J."/>
            <person name="Jabbari K."/>
            <person name="Kuo A."/>
            <person name="Maheswari U."/>
            <person name="Martens C."/>
            <person name="Maumus F."/>
            <person name="Otillar R.P."/>
            <person name="Rayko E."/>
            <person name="Salamov A."/>
            <person name="Vandepoele K."/>
            <person name="Beszteri B."/>
            <person name="Gruber A."/>
            <person name="Heijde M."/>
            <person name="Katinka M."/>
            <person name="Mock T."/>
            <person name="Valentin K."/>
            <person name="Verret F."/>
            <person name="Berges J.A."/>
            <person name="Brownlee C."/>
            <person name="Cadoret J.P."/>
            <person name="Chiovitti A."/>
            <person name="Choi C.J."/>
            <person name="Coesel S."/>
            <person name="De Martino A."/>
            <person name="Detter J.C."/>
            <person name="Durkin C."/>
            <person name="Falciatore A."/>
            <person name="Fournet J."/>
            <person name="Haruta M."/>
            <person name="Huysman M.J."/>
            <person name="Jenkins B.D."/>
            <person name="Jiroutova K."/>
            <person name="Jorgensen R.E."/>
            <person name="Joubert Y."/>
            <person name="Kaplan A."/>
            <person name="Kroger N."/>
            <person name="Kroth P.G."/>
            <person name="La Roche J."/>
            <person name="Lindquist E."/>
            <person name="Lommer M."/>
            <person name="Martin-Jezequel V."/>
            <person name="Lopez P.J."/>
            <person name="Lucas S."/>
            <person name="Mangogna M."/>
            <person name="McGinnis K."/>
            <person name="Medlin L.K."/>
            <person name="Montsant A."/>
            <person name="Oudot-Le Secq M.P."/>
            <person name="Napoli C."/>
            <person name="Obornik M."/>
            <person name="Parker M.S."/>
            <person name="Petit J.L."/>
            <person name="Porcel B.M."/>
            <person name="Poulsen N."/>
            <person name="Robison M."/>
            <person name="Rychlewski L."/>
            <person name="Rynearson T.A."/>
            <person name="Schmutz J."/>
            <person name="Shapiro H."/>
            <person name="Siaut M."/>
            <person name="Stanley M."/>
            <person name="Sussman M.R."/>
            <person name="Taylor A.R."/>
            <person name="Vardi A."/>
            <person name="von Dassow P."/>
            <person name="Vyverman W."/>
            <person name="Willis A."/>
            <person name="Wyrwicz L.S."/>
            <person name="Rokhsar D.S."/>
            <person name="Weissenbach J."/>
            <person name="Armbrust E.V."/>
            <person name="Green B.R."/>
            <person name="Van de Peer Y."/>
            <person name="Grigoriev I.V."/>
        </authorList>
    </citation>
    <scope>NUCLEOTIDE SEQUENCE [LARGE SCALE GENOMIC DNA]</scope>
    <source>
        <strain evidence="2 3">CCAP 1055/1</strain>
    </source>
</reference>
<proteinExistence type="predicted"/>
<accession>B7FQ05</accession>
<evidence type="ECO:0000313" key="3">
    <source>
        <dbReference type="Proteomes" id="UP000000759"/>
    </source>
</evidence>
<feature type="region of interest" description="Disordered" evidence="1">
    <location>
        <begin position="1"/>
        <end position="111"/>
    </location>
</feature>
<gene>
    <name evidence="2" type="ORF">PHATRDRAFT_32027</name>
</gene>
<dbReference type="PaxDb" id="2850-Phatr32027"/>
<feature type="compositionally biased region" description="Basic and acidic residues" evidence="1">
    <location>
        <begin position="40"/>
        <end position="57"/>
    </location>
</feature>
<protein>
    <recommendedName>
        <fullName evidence="4">R3H-associated N-terminal domain-containing protein</fullName>
    </recommendedName>
</protein>
<reference evidence="3" key="2">
    <citation type="submission" date="2008-08" db="EMBL/GenBank/DDBJ databases">
        <authorList>
            <consortium name="Diatom Consortium"/>
            <person name="Grigoriev I."/>
            <person name="Grimwood J."/>
            <person name="Kuo A."/>
            <person name="Otillar R.P."/>
            <person name="Salamov A."/>
            <person name="Detter J.C."/>
            <person name="Lindquist E."/>
            <person name="Shapiro H."/>
            <person name="Lucas S."/>
            <person name="Glavina del Rio T."/>
            <person name="Pitluck S."/>
            <person name="Rokhsar D."/>
            <person name="Bowler C."/>
        </authorList>
    </citation>
    <scope>GENOME REANNOTATION</scope>
    <source>
        <strain evidence="3">CCAP 1055/1</strain>
    </source>
</reference>
<dbReference type="GeneID" id="7196179"/>
<name>B7FQ05_PHATC</name>
<evidence type="ECO:0000256" key="1">
    <source>
        <dbReference type="SAM" id="MobiDB-lite"/>
    </source>
</evidence>
<organism evidence="2 3">
    <name type="scientific">Phaeodactylum tricornutum (strain CCAP 1055/1)</name>
    <dbReference type="NCBI Taxonomy" id="556484"/>
    <lineage>
        <taxon>Eukaryota</taxon>
        <taxon>Sar</taxon>
        <taxon>Stramenopiles</taxon>
        <taxon>Ochrophyta</taxon>
        <taxon>Bacillariophyta</taxon>
        <taxon>Bacillariophyceae</taxon>
        <taxon>Bacillariophycidae</taxon>
        <taxon>Naviculales</taxon>
        <taxon>Phaeodactylaceae</taxon>
        <taxon>Phaeodactylum</taxon>
    </lineage>
</organism>
<dbReference type="OrthoDB" id="47368at2759"/>
<dbReference type="InParanoid" id="B7FQ05"/>
<dbReference type="HOGENOM" id="CLU_664747_0_0_1"/>
<sequence>MTSPSRRTSFDPDTLLPPSPDPAERPTVPSLSLAALRRSSPHDPSRTLRVTEQERASRTTSPALRLERLLTQRPRSNPRTRTPLRYESPLDPSALRRESLTPDPVESVHESRRLTIRPLAGSHVGTLPARVVEERRATPKSSKQGRSHRTVRRWNNDHFGSLAAEIKSSSHRAAEALLSSQQDAHLYRDVYDPNETKSKSMERFMTDVKLRNIREQFFEGEFASVTPVVPLRPHRSNPTTAADQMNRIDNRLHKVAVRACRNSGPAATVVDRFETFVIATFLGSAHTTRLLEESWWHDLLLQVPTVRRKPENTPASFMVLQFYFDPFSSTGGFHRLLLHAICQFHGLSAISNMVDVGDSKQARALIVSGRLTDAPHRMLQHLIREDTIKTIDHVSSEGLEPARPKLGVVTVSEN</sequence>